<organism evidence="3">
    <name type="scientific">marine metagenome</name>
    <dbReference type="NCBI Taxonomy" id="408172"/>
    <lineage>
        <taxon>unclassified sequences</taxon>
        <taxon>metagenomes</taxon>
        <taxon>ecological metagenomes</taxon>
    </lineage>
</organism>
<protein>
    <recommendedName>
        <fullName evidence="4">DinB-like domain-containing protein</fullName>
    </recommendedName>
</protein>
<dbReference type="Gene3D" id="1.20.120.450">
    <property type="entry name" value="dinb family like domain"/>
    <property type="match status" value="1"/>
</dbReference>
<keyword evidence="1" id="KW-0479">Metal-binding</keyword>
<evidence type="ECO:0008006" key="4">
    <source>
        <dbReference type="Google" id="ProtNLM"/>
    </source>
</evidence>
<gene>
    <name evidence="3" type="ORF">METZ01_LOCUS283927</name>
</gene>
<reference evidence="3" key="1">
    <citation type="submission" date="2018-05" db="EMBL/GenBank/DDBJ databases">
        <authorList>
            <person name="Lanie J.A."/>
            <person name="Ng W.-L."/>
            <person name="Kazmierczak K.M."/>
            <person name="Andrzejewski T.M."/>
            <person name="Davidsen T.M."/>
            <person name="Wayne K.J."/>
            <person name="Tettelin H."/>
            <person name="Glass J.I."/>
            <person name="Rusch D."/>
            <person name="Podicherti R."/>
            <person name="Tsui H.-C.T."/>
            <person name="Winkler M.E."/>
        </authorList>
    </citation>
    <scope>NUCLEOTIDE SEQUENCE</scope>
</reference>
<proteinExistence type="predicted"/>
<dbReference type="SUPFAM" id="SSF109854">
    <property type="entry name" value="DinB/YfiT-like putative metalloenzymes"/>
    <property type="match status" value="1"/>
</dbReference>
<name>A0A382L5A7_9ZZZZ</name>
<dbReference type="Pfam" id="PF05163">
    <property type="entry name" value="DinB"/>
    <property type="match status" value="1"/>
</dbReference>
<accession>A0A382L5A7</accession>
<evidence type="ECO:0000313" key="3">
    <source>
        <dbReference type="EMBL" id="SVC31073.1"/>
    </source>
</evidence>
<evidence type="ECO:0000256" key="1">
    <source>
        <dbReference type="ARBA" id="ARBA00022723"/>
    </source>
</evidence>
<dbReference type="InterPro" id="IPR034660">
    <property type="entry name" value="DinB/YfiT-like"/>
</dbReference>
<evidence type="ECO:0000256" key="2">
    <source>
        <dbReference type="SAM" id="MobiDB-lite"/>
    </source>
</evidence>
<dbReference type="AlphaFoldDB" id="A0A382L5A7"/>
<dbReference type="EMBL" id="UINC01084430">
    <property type="protein sequence ID" value="SVC31073.1"/>
    <property type="molecule type" value="Genomic_DNA"/>
</dbReference>
<sequence length="209" mass="23562">MTTPYDFLIDTFDTERLKTLSVWAQFTDADLRVRPHESDHRGRDLLEQMVHQCMSENLWFCKILGVDVGAPPLPDEETRAGFIERYATDSAVRVDRLREQSATWWQEAVAFFEVERARAWVMTRRIAHSAHHRGQLTYLLRQVGRTLHSTYGPTADTGGLPADAAPTIYAYPDVDAVLEAAAKVVEPAPLPSAGKQPVTERPNTNTDQD</sequence>
<dbReference type="InterPro" id="IPR007837">
    <property type="entry name" value="DinB"/>
</dbReference>
<dbReference type="GO" id="GO:0046872">
    <property type="term" value="F:metal ion binding"/>
    <property type="evidence" value="ECO:0007669"/>
    <property type="project" value="UniProtKB-KW"/>
</dbReference>
<feature type="region of interest" description="Disordered" evidence="2">
    <location>
        <begin position="187"/>
        <end position="209"/>
    </location>
</feature>